<feature type="region of interest" description="Disordered" evidence="4">
    <location>
        <begin position="1"/>
        <end position="25"/>
    </location>
</feature>
<protein>
    <submittedName>
        <fullName evidence="7">DNA-binding transcriptional regulator, IclR family</fullName>
    </submittedName>
</protein>
<dbReference type="Gene3D" id="1.10.10.10">
    <property type="entry name" value="Winged helix-like DNA-binding domain superfamily/Winged helix DNA-binding domain"/>
    <property type="match status" value="1"/>
</dbReference>
<dbReference type="GO" id="GO:0003677">
    <property type="term" value="F:DNA binding"/>
    <property type="evidence" value="ECO:0007669"/>
    <property type="project" value="UniProtKB-KW"/>
</dbReference>
<dbReference type="InterPro" id="IPR005471">
    <property type="entry name" value="Tscrpt_reg_IclR_N"/>
</dbReference>
<dbReference type="Gene3D" id="3.30.450.40">
    <property type="match status" value="1"/>
</dbReference>
<dbReference type="InterPro" id="IPR036388">
    <property type="entry name" value="WH-like_DNA-bd_sf"/>
</dbReference>
<evidence type="ECO:0000313" key="8">
    <source>
        <dbReference type="Proteomes" id="UP000182725"/>
    </source>
</evidence>
<dbReference type="Pfam" id="PF09339">
    <property type="entry name" value="HTH_IclR"/>
    <property type="match status" value="1"/>
</dbReference>
<proteinExistence type="predicted"/>
<feature type="domain" description="IclR-ED" evidence="6">
    <location>
        <begin position="88"/>
        <end position="266"/>
    </location>
</feature>
<feature type="domain" description="HTH iclR-type" evidence="5">
    <location>
        <begin position="26"/>
        <end position="87"/>
    </location>
</feature>
<evidence type="ECO:0000256" key="3">
    <source>
        <dbReference type="ARBA" id="ARBA00023163"/>
    </source>
</evidence>
<dbReference type="CDD" id="cd00090">
    <property type="entry name" value="HTH_ARSR"/>
    <property type="match status" value="1"/>
</dbReference>
<evidence type="ECO:0000256" key="4">
    <source>
        <dbReference type="SAM" id="MobiDB-lite"/>
    </source>
</evidence>
<dbReference type="InterPro" id="IPR029016">
    <property type="entry name" value="GAF-like_dom_sf"/>
</dbReference>
<sequence length="266" mass="28139">MVETEQDSGRGDEIAQPRQNSVLKPPGGLGRALEILLQFASSQVLTAAQLSSRTGIPVSAVYRHLSALTQSGLVTAANNRGQFSAGPATLRLAANYRQESIVTSHISTKLRQLSDETQELAAYLVVSGNKALCVEAFEGPQMLRCSYSAGRAQPLYRGASALSLLANLPATEQTEAMSALTLDGKDYEELRRDLEITAARGFAISQGAVDPGVWGVSFPIFDGSGRLTGTLSTMAPSVRAIRSEKRLISATRAAAIILNSAENGTS</sequence>
<dbReference type="PROSITE" id="PS51077">
    <property type="entry name" value="HTH_ICLR"/>
    <property type="match status" value="1"/>
</dbReference>
<dbReference type="SUPFAM" id="SSF55781">
    <property type="entry name" value="GAF domain-like"/>
    <property type="match status" value="1"/>
</dbReference>
<accession>A0A1H5LBU8</accession>
<evidence type="ECO:0000256" key="1">
    <source>
        <dbReference type="ARBA" id="ARBA00023015"/>
    </source>
</evidence>
<gene>
    <name evidence="7" type="ORF">SAMN04489740_2369</name>
</gene>
<dbReference type="InterPro" id="IPR036390">
    <property type="entry name" value="WH_DNA-bd_sf"/>
</dbReference>
<keyword evidence="2 7" id="KW-0238">DNA-binding</keyword>
<name>A0A1H5LBU8_9MICC</name>
<dbReference type="InterPro" id="IPR011991">
    <property type="entry name" value="ArsR-like_HTH"/>
</dbReference>
<dbReference type="RefSeq" id="WP_083360741.1">
    <property type="nucleotide sequence ID" value="NZ_FNTV01000001.1"/>
</dbReference>
<keyword evidence="3" id="KW-0804">Transcription</keyword>
<dbReference type="EMBL" id="FNTV01000001">
    <property type="protein sequence ID" value="SEE73851.1"/>
    <property type="molecule type" value="Genomic_DNA"/>
</dbReference>
<dbReference type="SMART" id="SM00346">
    <property type="entry name" value="HTH_ICLR"/>
    <property type="match status" value="1"/>
</dbReference>
<dbReference type="PROSITE" id="PS51078">
    <property type="entry name" value="ICLR_ED"/>
    <property type="match status" value="1"/>
</dbReference>
<dbReference type="Proteomes" id="UP000182725">
    <property type="component" value="Unassembled WGS sequence"/>
</dbReference>
<organism evidence="7 8">
    <name type="scientific">Arthrobacter alpinus</name>
    <dbReference type="NCBI Taxonomy" id="656366"/>
    <lineage>
        <taxon>Bacteria</taxon>
        <taxon>Bacillati</taxon>
        <taxon>Actinomycetota</taxon>
        <taxon>Actinomycetes</taxon>
        <taxon>Micrococcales</taxon>
        <taxon>Micrococcaceae</taxon>
        <taxon>Arthrobacter</taxon>
    </lineage>
</organism>
<evidence type="ECO:0000256" key="2">
    <source>
        <dbReference type="ARBA" id="ARBA00023125"/>
    </source>
</evidence>
<dbReference type="PANTHER" id="PTHR30136:SF24">
    <property type="entry name" value="HTH-TYPE TRANSCRIPTIONAL REPRESSOR ALLR"/>
    <property type="match status" value="1"/>
</dbReference>
<keyword evidence="1" id="KW-0805">Transcription regulation</keyword>
<dbReference type="Pfam" id="PF01614">
    <property type="entry name" value="IclR_C"/>
    <property type="match status" value="1"/>
</dbReference>
<dbReference type="SUPFAM" id="SSF46785">
    <property type="entry name" value="Winged helix' DNA-binding domain"/>
    <property type="match status" value="1"/>
</dbReference>
<dbReference type="AlphaFoldDB" id="A0A1H5LBU8"/>
<reference evidence="7 8" key="1">
    <citation type="submission" date="2016-10" db="EMBL/GenBank/DDBJ databases">
        <authorList>
            <person name="de Groot N.N."/>
        </authorList>
    </citation>
    <scope>NUCLEOTIDE SEQUENCE [LARGE SCALE GENOMIC DNA]</scope>
    <source>
        <strain evidence="7 8">DSM 22274</strain>
    </source>
</reference>
<evidence type="ECO:0000259" key="5">
    <source>
        <dbReference type="PROSITE" id="PS51077"/>
    </source>
</evidence>
<dbReference type="InterPro" id="IPR050707">
    <property type="entry name" value="HTH_MetabolicPath_Reg"/>
</dbReference>
<evidence type="ECO:0000259" key="6">
    <source>
        <dbReference type="PROSITE" id="PS51078"/>
    </source>
</evidence>
<dbReference type="PANTHER" id="PTHR30136">
    <property type="entry name" value="HELIX-TURN-HELIX TRANSCRIPTIONAL REGULATOR, ICLR FAMILY"/>
    <property type="match status" value="1"/>
</dbReference>
<dbReference type="GO" id="GO:0045892">
    <property type="term" value="P:negative regulation of DNA-templated transcription"/>
    <property type="evidence" value="ECO:0007669"/>
    <property type="project" value="TreeGrafter"/>
</dbReference>
<evidence type="ECO:0000313" key="7">
    <source>
        <dbReference type="EMBL" id="SEE73851.1"/>
    </source>
</evidence>
<dbReference type="GO" id="GO:0003700">
    <property type="term" value="F:DNA-binding transcription factor activity"/>
    <property type="evidence" value="ECO:0007669"/>
    <property type="project" value="TreeGrafter"/>
</dbReference>
<dbReference type="InterPro" id="IPR014757">
    <property type="entry name" value="Tscrpt_reg_IclR_C"/>
</dbReference>